<dbReference type="PANTHER" id="PTHR11575">
    <property type="entry name" value="5'-NUCLEOTIDASE-RELATED"/>
    <property type="match status" value="1"/>
</dbReference>
<dbReference type="CDD" id="cd07410">
    <property type="entry name" value="MPP_CpdB_N"/>
    <property type="match status" value="1"/>
</dbReference>
<dbReference type="InterPro" id="IPR029052">
    <property type="entry name" value="Metallo-depent_PP-like"/>
</dbReference>
<keyword evidence="4 5" id="KW-0547">Nucleotide-binding</keyword>
<evidence type="ECO:0000256" key="5">
    <source>
        <dbReference type="RuleBase" id="RU362119"/>
    </source>
</evidence>
<comment type="caution">
    <text evidence="8">The sequence shown here is derived from an EMBL/GenBank/DDBJ whole genome shotgun (WGS) entry which is preliminary data.</text>
</comment>
<evidence type="ECO:0000259" key="6">
    <source>
        <dbReference type="Pfam" id="PF00149"/>
    </source>
</evidence>
<dbReference type="PATRIC" id="fig|1473.5.peg.4769"/>
<keyword evidence="2" id="KW-0479">Metal-binding</keyword>
<evidence type="ECO:0000256" key="4">
    <source>
        <dbReference type="ARBA" id="ARBA00022741"/>
    </source>
</evidence>
<dbReference type="SUPFAM" id="SSF55816">
    <property type="entry name" value="5'-nucleotidase (syn. UDP-sugar hydrolase), C-terminal domain"/>
    <property type="match status" value="1"/>
</dbReference>
<dbReference type="Pfam" id="PF02872">
    <property type="entry name" value="5_nucleotid_C"/>
    <property type="match status" value="1"/>
</dbReference>
<dbReference type="PANTHER" id="PTHR11575:SF6">
    <property type="entry name" value="2',3'-CYCLIC-NUCLEOTIDE 2'-PHOSPHODIESTERASE_3'-NUCLEOTIDASE"/>
    <property type="match status" value="1"/>
</dbReference>
<organism evidence="8 9">
    <name type="scientific">Virgibacillus pantothenticus</name>
    <dbReference type="NCBI Taxonomy" id="1473"/>
    <lineage>
        <taxon>Bacteria</taxon>
        <taxon>Bacillati</taxon>
        <taxon>Bacillota</taxon>
        <taxon>Bacilli</taxon>
        <taxon>Bacillales</taxon>
        <taxon>Bacillaceae</taxon>
        <taxon>Virgibacillus</taxon>
    </lineage>
</organism>
<dbReference type="InterPro" id="IPR008334">
    <property type="entry name" value="5'-Nucleotdase_C"/>
</dbReference>
<dbReference type="GeneID" id="66872543"/>
<evidence type="ECO:0000259" key="7">
    <source>
        <dbReference type="Pfam" id="PF02872"/>
    </source>
</evidence>
<evidence type="ECO:0000256" key="2">
    <source>
        <dbReference type="ARBA" id="ARBA00022723"/>
    </source>
</evidence>
<dbReference type="RefSeq" id="WP_050351110.1">
    <property type="nucleotide sequence ID" value="NZ_CP073011.1"/>
</dbReference>
<sequence>MLTLENKPVHLTIVYTSDIHGHIMPINYGTNEEAASGLARYATAVKQIRSTSNNVIVLDNGDLIQGTPLMTYYVKQRATTDINPMIQTMNHIGIDAGVIGNHEFNYGKTILQAAIEQSNFPWLAANVIDVETNEPKYGPPYLIKTIQGGIKVAIIGVTTHYIPNWESPEHISGIRFNDAFETVQSLVPYVRQNEKPDLVVVSYHGGFERDIETGEATEAITGENQGHAMCQIDGIDVLLTGHQHRELTGKINDVLVIQSGNNGSFYGKVDVQFTKSTHGWEVTNKQAHLQSLEHTSPDADILHMTEKLETSTQQWLDQPIGYIKGEMTIDDPFQVRIDKHPFIEFIQKVQMEASGADISVTALLNNTSKGFTSTVTMRDVVANYMYPNTLVVLELQGKDIKAALEKSAAYFTLDESGSIMVNPAFEKPKPQHYNYDMWEGITYTINVAKPIGERVKELRYHGQPISKEGKYHVVLNNYRANGGGDYTMFQNKPVVKEIQKDAVELIREYFERYSTIEATVTKNFKVIAE</sequence>
<evidence type="ECO:0000313" key="9">
    <source>
        <dbReference type="Proteomes" id="UP000036780"/>
    </source>
</evidence>
<dbReference type="GO" id="GO:0000166">
    <property type="term" value="F:nucleotide binding"/>
    <property type="evidence" value="ECO:0007669"/>
    <property type="project" value="UniProtKB-KW"/>
</dbReference>
<dbReference type="InterPro" id="IPR036907">
    <property type="entry name" value="5'-Nucleotdase_C_sf"/>
</dbReference>
<accession>A0A0L0QSV0</accession>
<feature type="domain" description="5'-Nucleotidase C-terminal" evidence="7">
    <location>
        <begin position="332"/>
        <end position="490"/>
    </location>
</feature>
<dbReference type="Gene3D" id="3.60.21.10">
    <property type="match status" value="1"/>
</dbReference>
<keyword evidence="9" id="KW-1185">Reference proteome</keyword>
<evidence type="ECO:0000256" key="1">
    <source>
        <dbReference type="ARBA" id="ARBA00006654"/>
    </source>
</evidence>
<dbReference type="GO" id="GO:0046872">
    <property type="term" value="F:metal ion binding"/>
    <property type="evidence" value="ECO:0007669"/>
    <property type="project" value="UniProtKB-KW"/>
</dbReference>
<feature type="domain" description="Calcineurin-like phosphoesterase" evidence="6">
    <location>
        <begin position="12"/>
        <end position="245"/>
    </location>
</feature>
<keyword evidence="3" id="KW-0732">Signal</keyword>
<dbReference type="InterPro" id="IPR004843">
    <property type="entry name" value="Calcineurin-like_PHP"/>
</dbReference>
<dbReference type="AlphaFoldDB" id="A0A0L0QSV0"/>
<dbReference type="PRINTS" id="PR01607">
    <property type="entry name" value="APYRASEFAMLY"/>
</dbReference>
<dbReference type="OrthoDB" id="9775118at2"/>
<proteinExistence type="inferred from homology"/>
<gene>
    <name evidence="8" type="ORF">AFK71_08520</name>
</gene>
<dbReference type="GO" id="GO:0016787">
    <property type="term" value="F:hydrolase activity"/>
    <property type="evidence" value="ECO:0007669"/>
    <property type="project" value="UniProtKB-KW"/>
</dbReference>
<dbReference type="Pfam" id="PF00149">
    <property type="entry name" value="Metallophos"/>
    <property type="match status" value="1"/>
</dbReference>
<dbReference type="SUPFAM" id="SSF56300">
    <property type="entry name" value="Metallo-dependent phosphatases"/>
    <property type="match status" value="1"/>
</dbReference>
<keyword evidence="5" id="KW-0378">Hydrolase</keyword>
<dbReference type="InterPro" id="IPR041827">
    <property type="entry name" value="CpdB_N"/>
</dbReference>
<evidence type="ECO:0000313" key="8">
    <source>
        <dbReference type="EMBL" id="KNE21666.1"/>
    </source>
</evidence>
<dbReference type="Gene3D" id="3.90.780.10">
    <property type="entry name" value="5'-Nucleotidase, C-terminal domain"/>
    <property type="match status" value="1"/>
</dbReference>
<comment type="similarity">
    <text evidence="1 5">Belongs to the 5'-nucleotidase family.</text>
</comment>
<dbReference type="InterPro" id="IPR006179">
    <property type="entry name" value="5_nucleotidase/apyrase"/>
</dbReference>
<reference evidence="9" key="1">
    <citation type="submission" date="2015-07" db="EMBL/GenBank/DDBJ databases">
        <title>Fjat-10053 dsm26.</title>
        <authorList>
            <person name="Liu B."/>
            <person name="Wang J."/>
            <person name="Zhu Y."/>
            <person name="Liu G."/>
            <person name="Chen Q."/>
            <person name="Chen Z."/>
            <person name="Lan J."/>
            <person name="Che J."/>
            <person name="Ge C."/>
            <person name="Shi H."/>
            <person name="Pan Z."/>
            <person name="Liu X."/>
        </authorList>
    </citation>
    <scope>NUCLEOTIDE SEQUENCE [LARGE SCALE GENOMIC DNA]</scope>
    <source>
        <strain evidence="9">DSM 26</strain>
    </source>
</reference>
<dbReference type="GO" id="GO:0009166">
    <property type="term" value="P:nucleotide catabolic process"/>
    <property type="evidence" value="ECO:0007669"/>
    <property type="project" value="InterPro"/>
</dbReference>
<evidence type="ECO:0000256" key="3">
    <source>
        <dbReference type="ARBA" id="ARBA00022729"/>
    </source>
</evidence>
<dbReference type="Proteomes" id="UP000036780">
    <property type="component" value="Unassembled WGS sequence"/>
</dbReference>
<protein>
    <submittedName>
        <fullName evidence="8">2', 3'-cyclic nucleotide 2'-phosphodiesterase</fullName>
    </submittedName>
</protein>
<name>A0A0L0QSV0_VIRPA</name>
<dbReference type="EMBL" id="LGTO01000005">
    <property type="protein sequence ID" value="KNE21666.1"/>
    <property type="molecule type" value="Genomic_DNA"/>
</dbReference>
<dbReference type="GO" id="GO:0030288">
    <property type="term" value="C:outer membrane-bounded periplasmic space"/>
    <property type="evidence" value="ECO:0007669"/>
    <property type="project" value="TreeGrafter"/>
</dbReference>